<dbReference type="NCBIfam" id="TIGR03357">
    <property type="entry name" value="VI_zyme"/>
    <property type="match status" value="1"/>
</dbReference>
<dbReference type="AlphaFoldDB" id="A0A235EMZ8"/>
<dbReference type="Pfam" id="PF04965">
    <property type="entry name" value="GPW_gp25"/>
    <property type="match status" value="1"/>
</dbReference>
<dbReference type="EMBL" id="NOIG01000006">
    <property type="protein sequence ID" value="OYD50401.1"/>
    <property type="molecule type" value="Genomic_DNA"/>
</dbReference>
<accession>A0A235EMZ8</accession>
<dbReference type="InterPro" id="IPR017737">
    <property type="entry name" value="TssE1-like"/>
</dbReference>
<keyword evidence="3" id="KW-1185">Reference proteome</keyword>
<organism evidence="2 3">
    <name type="scientific">Acidovorax kalamii</name>
    <dbReference type="NCBI Taxonomy" id="2004485"/>
    <lineage>
        <taxon>Bacteria</taxon>
        <taxon>Pseudomonadati</taxon>
        <taxon>Pseudomonadota</taxon>
        <taxon>Betaproteobacteria</taxon>
        <taxon>Burkholderiales</taxon>
        <taxon>Comamonadaceae</taxon>
        <taxon>Acidovorax</taxon>
    </lineage>
</organism>
<evidence type="ECO:0000313" key="3">
    <source>
        <dbReference type="Proteomes" id="UP000215441"/>
    </source>
</evidence>
<comment type="caution">
    <text evidence="2">The sequence shown here is derived from an EMBL/GenBank/DDBJ whole genome shotgun (WGS) entry which is preliminary data.</text>
</comment>
<gene>
    <name evidence="2" type="ORF">CBY09_10110</name>
</gene>
<feature type="domain" description="IraD/Gp25-like" evidence="1">
    <location>
        <begin position="45"/>
        <end position="149"/>
    </location>
</feature>
<reference evidence="2 3" key="1">
    <citation type="submission" date="2017-07" db="EMBL/GenBank/DDBJ databases">
        <title>Acidovorax KNDSW TSA 6 genome sequence and assembly.</title>
        <authorList>
            <person name="Mayilraj S."/>
        </authorList>
    </citation>
    <scope>NUCLEOTIDE SEQUENCE [LARGE SCALE GENOMIC DNA]</scope>
    <source>
        <strain evidence="2 3">KNDSW-TSA6</strain>
    </source>
</reference>
<dbReference type="PANTHER" id="PTHR38595:SF1">
    <property type="entry name" value="TYPE VI SECRETION SYSTEM COMPONENT TSSE1"/>
    <property type="match status" value="1"/>
</dbReference>
<evidence type="ECO:0000259" key="1">
    <source>
        <dbReference type="Pfam" id="PF04965"/>
    </source>
</evidence>
<protein>
    <submittedName>
        <fullName evidence="2">Type VI secretion protein</fullName>
    </submittedName>
</protein>
<proteinExistence type="predicted"/>
<sequence>MLTRRQSGFGTEKDRLQPALLDRLTDHEPTRRTEQADAVYVTEARLRAALLRDLGWLLNASNASGHIDFDGLAHAERSTLNYGMTPLAGKLLSDLDWKDVEANVSRAILAFEPRVLPESLTVALLPSFDSLNHHNTLQFEIRCQFWSMPYPLELLLKTSLDLETGQVVVSDLRS</sequence>
<name>A0A235EMZ8_9BURK</name>
<dbReference type="RefSeq" id="WP_094289078.1">
    <property type="nucleotide sequence ID" value="NZ_JAMXHW010000029.1"/>
</dbReference>
<dbReference type="OrthoDB" id="119583at2"/>
<dbReference type="PANTHER" id="PTHR38595">
    <property type="entry name" value="CYTOPLASMIC PROTEIN-RELATED"/>
    <property type="match status" value="1"/>
</dbReference>
<dbReference type="InterPro" id="IPR053176">
    <property type="entry name" value="T6SS_TssE1-like"/>
</dbReference>
<dbReference type="SUPFAM" id="SSF160719">
    <property type="entry name" value="gpW/gp25-like"/>
    <property type="match status" value="1"/>
</dbReference>
<dbReference type="Proteomes" id="UP000215441">
    <property type="component" value="Unassembled WGS sequence"/>
</dbReference>
<evidence type="ECO:0000313" key="2">
    <source>
        <dbReference type="EMBL" id="OYD50401.1"/>
    </source>
</evidence>
<dbReference type="InterPro" id="IPR007048">
    <property type="entry name" value="IraD/Gp25-like"/>
</dbReference>